<dbReference type="InterPro" id="IPR018247">
    <property type="entry name" value="EF_Hand_1_Ca_BS"/>
</dbReference>
<feature type="compositionally biased region" description="Acidic residues" evidence="2">
    <location>
        <begin position="1055"/>
        <end position="1073"/>
    </location>
</feature>
<feature type="signal peptide" evidence="3">
    <location>
        <begin position="1"/>
        <end position="25"/>
    </location>
</feature>
<accession>A0A5B7TRG3</accession>
<dbReference type="InterPro" id="IPR028974">
    <property type="entry name" value="TSP_type-3_rpt"/>
</dbReference>
<feature type="compositionally biased region" description="Low complexity" evidence="2">
    <location>
        <begin position="972"/>
        <end position="984"/>
    </location>
</feature>
<dbReference type="PROSITE" id="PS00018">
    <property type="entry name" value="EF_HAND_1"/>
    <property type="match status" value="1"/>
</dbReference>
<feature type="region of interest" description="Disordered" evidence="2">
    <location>
        <begin position="931"/>
        <end position="1073"/>
    </location>
</feature>
<dbReference type="InterPro" id="IPR013517">
    <property type="entry name" value="FG-GAP"/>
</dbReference>
<reference evidence="5 6" key="1">
    <citation type="submission" date="2019-05" db="EMBL/GenBank/DDBJ databases">
        <title>Algicella ahnfeltiae gen. nov., sp. nov., a novel marine bacterium of the family Flavobacteriaceae isolated from a red alga.</title>
        <authorList>
            <person name="Nedashkovskaya O.I."/>
            <person name="Kukhlevskiy A.D."/>
            <person name="Kim S.-G."/>
            <person name="Zhukova N.V."/>
            <person name="Mikhailov V.V."/>
        </authorList>
    </citation>
    <scope>NUCLEOTIDE SEQUENCE [LARGE SCALE GENOMIC DNA]</scope>
    <source>
        <strain evidence="5 6">10Alg115</strain>
    </source>
</reference>
<dbReference type="Pfam" id="PF01345">
    <property type="entry name" value="DUF11"/>
    <property type="match status" value="1"/>
</dbReference>
<evidence type="ECO:0000313" key="6">
    <source>
        <dbReference type="Proteomes" id="UP000306229"/>
    </source>
</evidence>
<sequence length="2294" mass="238916">MTKLKKDLNALVIAVVLLLSFSLVAQTTFTESSVSYGLNINGAKDGGHAWADYDNDGDLDVLVLVNSTSQRNYLMRNNRIGIGTPNFTNVQTTLAPGMLSQKAERQAVWGDLNNDGRPDFIMNSDASTGNLKALQIFIQNPSGTFGDGIGGTDPITVGRTGNATIQVNPINSEGVGVFDFDGDGDLDIFFDNHSFGIELLRNNYINHTTHITVNPAPASLFTHITTGNGAGVTEFGLNQYATDGDYGTAADVNDDGWVDIFMRKRDENDFFLNQGGIFNNGADLAQAENANKGGNGLWDLDNDGDLDAVWTENGTTQIFRNDGGVFTPLGAAVFPGLPQPANTNASSSSARIDALAGGDIDNDGDIDIILVGNSRSYLYINQLNSPTPAPGTIGSGSAMTFNLDAATFNSSADGEGTTMVDVDDDGDLDIYININGGANQLYINNLAASNRNNHLIVDVTEDRNPDGTTGGFSGRTAIGTNVLIKDCDGNIISGLRQVNGVFGHGTQQSPLVHFGLPLGEGQPYLIEVHYPNLYNNAAGAITRLIATAVAQPSTIVGTNHYSITTTDAETLQNPNAPIANDDTETVPYGNTVSVQISLFDNDSEPDGDSFFIENVTQPALGSVVIDDAATGLVTYTYSAATAFTGTTFTYTISDATDAICPGSGKSDTATVTIYEPCADSSGLDTDGDGINDVCDLDDDNDGILDTDECPPVVGSVDSGNNTTNITGFYESNGNSVLGFTINPEYASVVLSSTSGVQIRWDQGTTDAITTVDLILDTPSTGTLKSVILGNGAEGVTAGTQNAYKEITLTWSGGGSAVLNDPLDEVTGRVTGDVLNSGDIIEINNGVRYSLQDTEWSVEVDMSSVSTFPTTVSFYADSSINGNTNYNREGFAFTPVISCPDSDGDGLSNSLDLDSDNDGIPDNVEAQTTIGYVAPSGTDSDGNGLDDAYETTPGSGEGITPSNTDGTDTPDYLDTNSDNDSLNDTAEAGIAFSGTDVDNDGLDDGTDSNTGGYSDPGGTIDNPLTGPLTLLDSDGDANSGGDVDFRDTQDNRPDNDNDGFVDAEDFDDDNDGILDTDEGCGNLVINGGFEAQDFSNATTFPNGFTDASGTFIGATYNANTLYGWNYTQNMDGWVGGQSPSWSSNSFANSYQGTQYVDIVGNNNVTGGVNGVLSQVINTIPGKAYTFSFHWGEDVGHGNGAIVTLDIDVLDSANNPLIDETITATAQGPIAGIIGPRNWFYYTQTFTATTNQTTIQFGATPPVGSTSAGADIDNVSVIEANGCQDTDNDGIIDAFDLDSDNDGIFDAVEAGHNQPHTNGVVNGSVGTDGIPDSVQNDPNREKTNYILAESADDSDGISNFLDLDSDGDGIPDNVEAQTTLGYAAPSGTVDANGVFTNYTSGLTPINTDGADNTDYLDLDSDNEGANDTVEAGITLANTDTDGDGLDDTIDATADYSDPGGTIDNPLTAPVILPDLDGDVTTGGNVDFRDATNDLTDTDQDGVFDPYDIDMDNDGILDNVECPPVNLSNGLGPIFAENKTPALYMRYSGTTNSNIDQTNEVVYTVTNGPVGTTWVVLSSSNATITITGNIIKITGDATTGSGGSGPFATYDIRTTKPSLQVTLDFNDVTTSSAPTTNFQIYGCSDTDNDGLYGLLDLDSDNDGIPDNVEAQTTLGYIPPNPDSPATYSTNNGLNSAYLPGGLIPTNTDGSDNPDYLDLNSDNEGANDTTEAGITLANNDADGDGLDDATDATADYSDPGGTIDNPLTAPVILPDEDGDAAIGGDVDFRDAFNSDCTDVYATAFSSGRNQLYTLSGTTMTSVFTTPQNAGALAVSANGNVYYDNATFGSAPLYSFNGATQTNTGATLPGLIVGTAADPAGNVYYVDSSSHLRRVNVGVPGPAADLGVLVFDGGDTIGPSLQYGDMAFDGNGRLLLYSSVGGSGASYLYVIDTSTLTAKNLGNLGPNGAVGVAFDTTGNLITTASNGTVVYSIDFSSPSLAGTNLGTVSPSVYDLGSCASPMFNPDLAAVKSVENITRSQNPATLVRAGDVLEYTIVVTNSGNFTTNNATLVDAIPTATTYVANSTTLNGNALADIGGDMPFETVNTINSASQPSGVVLGNGGTATVVFRVIVDNNILLPAFISNTATITYPTVNGGVTTTQTEDSNTTDTPTLNQADLELTKTVNNSNPDQGDDITFSITITNDGPLSATAIEVQDIIPVDFTYTHIPANYTVTQGTVTYNSGTRVINWSAGAYVLNPGSSITLTYTLTVDVCGEFKNQAEIINSDVLDPDSTPNNNK</sequence>
<keyword evidence="6" id="KW-1185">Reference proteome</keyword>
<dbReference type="PANTHER" id="PTHR16026">
    <property type="entry name" value="CARTILAGE ACIDIC PROTEIN 1"/>
    <property type="match status" value="1"/>
</dbReference>
<dbReference type="PANTHER" id="PTHR16026:SF0">
    <property type="entry name" value="CARTILAGE ACIDIC PROTEIN 1"/>
    <property type="match status" value="1"/>
</dbReference>
<evidence type="ECO:0000256" key="2">
    <source>
        <dbReference type="SAM" id="MobiDB-lite"/>
    </source>
</evidence>
<feature type="compositionally biased region" description="Acidic residues" evidence="2">
    <location>
        <begin position="996"/>
        <end position="1005"/>
    </location>
</feature>
<name>A0A5B7TRG3_9FLAO</name>
<gene>
    <name evidence="5" type="ORF">FF125_01315</name>
</gene>
<organism evidence="5 6">
    <name type="scientific">Aureibaculum algae</name>
    <dbReference type="NCBI Taxonomy" id="2584122"/>
    <lineage>
        <taxon>Bacteria</taxon>
        <taxon>Pseudomonadati</taxon>
        <taxon>Bacteroidota</taxon>
        <taxon>Flavobacteriia</taxon>
        <taxon>Flavobacteriales</taxon>
        <taxon>Flavobacteriaceae</taxon>
        <taxon>Aureibaculum</taxon>
    </lineage>
</organism>
<dbReference type="InterPro" id="IPR001434">
    <property type="entry name" value="OmcB-like_DUF11"/>
</dbReference>
<dbReference type="Gene3D" id="4.10.1080.10">
    <property type="entry name" value="TSP type-3 repeat"/>
    <property type="match status" value="2"/>
</dbReference>
<dbReference type="RefSeq" id="WP_138948093.1">
    <property type="nucleotide sequence ID" value="NZ_CP040749.1"/>
</dbReference>
<proteinExistence type="predicted"/>
<dbReference type="SUPFAM" id="SSF103647">
    <property type="entry name" value="TSP type-3 repeat"/>
    <property type="match status" value="3"/>
</dbReference>
<feature type="chain" id="PRO_5023138114" evidence="3">
    <location>
        <begin position="26"/>
        <end position="2294"/>
    </location>
</feature>
<dbReference type="GO" id="GO:0005509">
    <property type="term" value="F:calcium ion binding"/>
    <property type="evidence" value="ECO:0007669"/>
    <property type="project" value="InterPro"/>
</dbReference>
<dbReference type="EMBL" id="CP040749">
    <property type="protein sequence ID" value="QCX37142.1"/>
    <property type="molecule type" value="Genomic_DNA"/>
</dbReference>
<dbReference type="InterPro" id="IPR047589">
    <property type="entry name" value="DUF11_rpt"/>
</dbReference>
<evidence type="ECO:0000256" key="3">
    <source>
        <dbReference type="SAM" id="SignalP"/>
    </source>
</evidence>
<dbReference type="InterPro" id="IPR028994">
    <property type="entry name" value="Integrin_alpha_N"/>
</dbReference>
<evidence type="ECO:0000256" key="1">
    <source>
        <dbReference type="ARBA" id="ARBA00022729"/>
    </source>
</evidence>
<dbReference type="Proteomes" id="UP000306229">
    <property type="component" value="Chromosome"/>
</dbReference>
<feature type="compositionally biased region" description="Basic and acidic residues" evidence="2">
    <location>
        <begin position="1042"/>
        <end position="1054"/>
    </location>
</feature>
<dbReference type="NCBIfam" id="TIGR01451">
    <property type="entry name" value="B_ant_repeat"/>
    <property type="match status" value="2"/>
</dbReference>
<dbReference type="SUPFAM" id="SSF69318">
    <property type="entry name" value="Integrin alpha N-terminal domain"/>
    <property type="match status" value="2"/>
</dbReference>
<feature type="domain" description="DUF11" evidence="4">
    <location>
        <begin position="2173"/>
        <end position="2292"/>
    </location>
</feature>
<dbReference type="KEGG" id="fbe:FF125_01315"/>
<protein>
    <submittedName>
        <fullName evidence="5">DUF11 domain-containing protein</fullName>
    </submittedName>
</protein>
<dbReference type="SUPFAM" id="SSF75011">
    <property type="entry name" value="3-carboxy-cis,cis-mucoante lactonizing enzyme"/>
    <property type="match status" value="1"/>
</dbReference>
<dbReference type="Gene3D" id="2.60.120.260">
    <property type="entry name" value="Galactose-binding domain-like"/>
    <property type="match status" value="1"/>
</dbReference>
<dbReference type="Gene3D" id="2.60.40.1170">
    <property type="entry name" value="Mu homology domain, subdomain B"/>
    <property type="match status" value="1"/>
</dbReference>
<evidence type="ECO:0000313" key="5">
    <source>
        <dbReference type="EMBL" id="QCX37142.1"/>
    </source>
</evidence>
<evidence type="ECO:0000259" key="4">
    <source>
        <dbReference type="Pfam" id="PF01345"/>
    </source>
</evidence>
<keyword evidence="1 3" id="KW-0732">Signal</keyword>
<dbReference type="Pfam" id="PF13517">
    <property type="entry name" value="FG-GAP_3"/>
    <property type="match status" value="1"/>
</dbReference>
<dbReference type="InterPro" id="IPR027039">
    <property type="entry name" value="Crtac1"/>
</dbReference>
<dbReference type="OrthoDB" id="279982at2"/>
<dbReference type="Pfam" id="PF17963">
    <property type="entry name" value="Big_9"/>
    <property type="match status" value="1"/>
</dbReference>